<protein>
    <submittedName>
        <fullName evidence="1">Uncharacterized protein</fullName>
    </submittedName>
</protein>
<reference evidence="1 2" key="1">
    <citation type="journal article" date="2015" name="Genome Biol.">
        <title>Comparative genomics of Steinernema reveals deeply conserved gene regulatory networks.</title>
        <authorList>
            <person name="Dillman A.R."/>
            <person name="Macchietto M."/>
            <person name="Porter C.F."/>
            <person name="Rogers A."/>
            <person name="Williams B."/>
            <person name="Antoshechkin I."/>
            <person name="Lee M.M."/>
            <person name="Goodwin Z."/>
            <person name="Lu X."/>
            <person name="Lewis E.E."/>
            <person name="Goodrich-Blair H."/>
            <person name="Stock S.P."/>
            <person name="Adams B.J."/>
            <person name="Sternberg P.W."/>
            <person name="Mortazavi A."/>
        </authorList>
    </citation>
    <scope>NUCLEOTIDE SEQUENCE [LARGE SCALE GENOMIC DNA]</scope>
    <source>
        <strain evidence="1 2">ALL</strain>
    </source>
</reference>
<name>A0A4U5NUL1_STECR</name>
<reference evidence="1 2" key="2">
    <citation type="journal article" date="2019" name="G3 (Bethesda)">
        <title>Hybrid Assembly of the Genome of the Entomopathogenic Nematode Steinernema carpocapsae Identifies the X-Chromosome.</title>
        <authorList>
            <person name="Serra L."/>
            <person name="Macchietto M."/>
            <person name="Macias-Munoz A."/>
            <person name="McGill C.J."/>
            <person name="Rodriguez I.M."/>
            <person name="Rodriguez B."/>
            <person name="Murad R."/>
            <person name="Mortazavi A."/>
        </authorList>
    </citation>
    <scope>NUCLEOTIDE SEQUENCE [LARGE SCALE GENOMIC DNA]</scope>
    <source>
        <strain evidence="1 2">ALL</strain>
    </source>
</reference>
<gene>
    <name evidence="1" type="ORF">L596_011360</name>
</gene>
<comment type="caution">
    <text evidence="1">The sequence shown here is derived from an EMBL/GenBank/DDBJ whole genome shotgun (WGS) entry which is preliminary data.</text>
</comment>
<dbReference type="Proteomes" id="UP000298663">
    <property type="component" value="Unassembled WGS sequence"/>
</dbReference>
<evidence type="ECO:0000313" key="2">
    <source>
        <dbReference type="Proteomes" id="UP000298663"/>
    </source>
</evidence>
<keyword evidence="2" id="KW-1185">Reference proteome</keyword>
<accession>A0A4U5NUL1</accession>
<evidence type="ECO:0000313" key="1">
    <source>
        <dbReference type="EMBL" id="TKR86851.1"/>
    </source>
</evidence>
<dbReference type="EMBL" id="AZBU02000003">
    <property type="protein sequence ID" value="TKR86851.1"/>
    <property type="molecule type" value="Genomic_DNA"/>
</dbReference>
<proteinExistence type="predicted"/>
<sequence length="77" mass="9308">MFAYRPHDKLFPFGFIKRQKQKRKEDKALEERNVGIITRDAKKGAAKILETRGEDEEEEKLNKEWVYIKKEFSVQRH</sequence>
<organism evidence="1 2">
    <name type="scientific">Steinernema carpocapsae</name>
    <name type="common">Entomopathogenic nematode</name>
    <dbReference type="NCBI Taxonomy" id="34508"/>
    <lineage>
        <taxon>Eukaryota</taxon>
        <taxon>Metazoa</taxon>
        <taxon>Ecdysozoa</taxon>
        <taxon>Nematoda</taxon>
        <taxon>Chromadorea</taxon>
        <taxon>Rhabditida</taxon>
        <taxon>Tylenchina</taxon>
        <taxon>Panagrolaimomorpha</taxon>
        <taxon>Strongyloidoidea</taxon>
        <taxon>Steinernematidae</taxon>
        <taxon>Steinernema</taxon>
    </lineage>
</organism>
<dbReference type="AlphaFoldDB" id="A0A4U5NUL1"/>